<evidence type="ECO:0000313" key="3">
    <source>
        <dbReference type="EMBL" id="GGC38568.1"/>
    </source>
</evidence>
<name>A0ABQ1MCT5_9MICO</name>
<comment type="caution">
    <text evidence="3">The sequence shown here is derived from an EMBL/GenBank/DDBJ whole genome shotgun (WGS) entry which is preliminary data.</text>
</comment>
<evidence type="ECO:0000256" key="1">
    <source>
        <dbReference type="SAM" id="MobiDB-lite"/>
    </source>
</evidence>
<sequence>MTLTPERSSDHSDRNADNSSQTSGHPLLADEEWADLSRFAPEVTSSITQLMSLKDELRSFDRPMGPDQAIMLADGVEAITRINDALSTLALSVCERVGTPSDFGAKSTKSLIENRFNLTGAEANRRTDMAKNLGGRVDMAGQALPPLYPVVADALHAGTISAAQASVIEDCMRKLPTWVSQTVRTDVETRLVDNAPKVRLKDLREIFGKLMGYIDPDGAEPNDSADRSAYNMSMRAKANGDWELRGLLDPVTGGTLNGLLTSRIQSAGEADKAGADKTGADSATGASGIAAAGNPATVTAASEETSSPLPDKELLEIVDAVLSGDRYDAKRVPEPDLNAARTSGNSAAVPGVGVREDGGFVDVSAEQPSAREWIYERFAGLVTTIDKQRTAAGAPYALVINATAEDLAKGTRHGTTGADNPIPIKELMRNGLNGSLFFHLMSDRAKTMQVATEQRFANRKQLAVITARDRGCTFPGCDAPPGWCDANHVFPWSLGGKTEINNLALLCSYHHHLLDRTAWDTVMLFDGRPAYIPPAAKDPARKPILHARFIADDIVDSLFDK</sequence>
<feature type="compositionally biased region" description="Basic and acidic residues" evidence="1">
    <location>
        <begin position="270"/>
        <end position="279"/>
    </location>
</feature>
<dbReference type="SMART" id="SM00507">
    <property type="entry name" value="HNHc"/>
    <property type="match status" value="1"/>
</dbReference>
<feature type="region of interest" description="Disordered" evidence="1">
    <location>
        <begin position="270"/>
        <end position="290"/>
    </location>
</feature>
<dbReference type="InterPro" id="IPR003615">
    <property type="entry name" value="HNH_nuc"/>
</dbReference>
<reference evidence="4" key="1">
    <citation type="journal article" date="2019" name="Int. J. Syst. Evol. Microbiol.">
        <title>The Global Catalogue of Microorganisms (GCM) 10K type strain sequencing project: providing services to taxonomists for standard genome sequencing and annotation.</title>
        <authorList>
            <consortium name="The Broad Institute Genomics Platform"/>
            <consortium name="The Broad Institute Genome Sequencing Center for Infectious Disease"/>
            <person name="Wu L."/>
            <person name="Ma J."/>
        </authorList>
    </citation>
    <scope>NUCLEOTIDE SEQUENCE [LARGE SCALE GENOMIC DNA]</scope>
    <source>
        <strain evidence="4">CGMCC 1.15472</strain>
    </source>
</reference>
<gene>
    <name evidence="3" type="ORF">GCM10010974_21290</name>
</gene>
<organism evidence="3 4">
    <name type="scientific">Brevibacterium sediminis</name>
    <dbReference type="NCBI Taxonomy" id="1857024"/>
    <lineage>
        <taxon>Bacteria</taxon>
        <taxon>Bacillati</taxon>
        <taxon>Actinomycetota</taxon>
        <taxon>Actinomycetes</taxon>
        <taxon>Micrococcales</taxon>
        <taxon>Brevibacteriaceae</taxon>
        <taxon>Brevibacterium</taxon>
    </lineage>
</organism>
<proteinExistence type="predicted"/>
<keyword evidence="4" id="KW-1185">Reference proteome</keyword>
<feature type="domain" description="HNH nuclease" evidence="2">
    <location>
        <begin position="460"/>
        <end position="512"/>
    </location>
</feature>
<dbReference type="CDD" id="cd00085">
    <property type="entry name" value="HNHc"/>
    <property type="match status" value="1"/>
</dbReference>
<evidence type="ECO:0000313" key="4">
    <source>
        <dbReference type="Proteomes" id="UP000632322"/>
    </source>
</evidence>
<feature type="compositionally biased region" description="Basic and acidic residues" evidence="1">
    <location>
        <begin position="7"/>
        <end position="16"/>
    </location>
</feature>
<feature type="compositionally biased region" description="Low complexity" evidence="1">
    <location>
        <begin position="280"/>
        <end position="290"/>
    </location>
</feature>
<evidence type="ECO:0000259" key="2">
    <source>
        <dbReference type="SMART" id="SM00507"/>
    </source>
</evidence>
<feature type="region of interest" description="Disordered" evidence="1">
    <location>
        <begin position="1"/>
        <end position="25"/>
    </location>
</feature>
<dbReference type="EMBL" id="BMJG01000006">
    <property type="protein sequence ID" value="GGC38568.1"/>
    <property type="molecule type" value="Genomic_DNA"/>
</dbReference>
<dbReference type="RefSeq" id="WP_181271527.1">
    <property type="nucleotide sequence ID" value="NZ_BMJG01000006.1"/>
</dbReference>
<dbReference type="Pfam" id="PF13391">
    <property type="entry name" value="HNH_2"/>
    <property type="match status" value="1"/>
</dbReference>
<dbReference type="InterPro" id="IPR003870">
    <property type="entry name" value="DUF222"/>
</dbReference>
<dbReference type="Pfam" id="PF02720">
    <property type="entry name" value="DUF222"/>
    <property type="match status" value="1"/>
</dbReference>
<dbReference type="Proteomes" id="UP000632322">
    <property type="component" value="Unassembled WGS sequence"/>
</dbReference>
<protein>
    <recommendedName>
        <fullName evidence="2">HNH nuclease domain-containing protein</fullName>
    </recommendedName>
</protein>
<accession>A0ABQ1MCT5</accession>
<dbReference type="Gene3D" id="1.10.30.50">
    <property type="match status" value="1"/>
</dbReference>